<feature type="transmembrane region" description="Helical" evidence="1">
    <location>
        <begin position="7"/>
        <end position="26"/>
    </location>
</feature>
<reference evidence="3" key="1">
    <citation type="submission" date="2016-10" db="EMBL/GenBank/DDBJ databases">
        <authorList>
            <person name="Varghese N."/>
        </authorList>
    </citation>
    <scope>NUCLEOTIDE SEQUENCE [LARGE SCALE GENOMIC DNA]</scope>
    <source>
        <strain evidence="3">DSM 44719</strain>
    </source>
</reference>
<evidence type="ECO:0000256" key="1">
    <source>
        <dbReference type="SAM" id="Phobius"/>
    </source>
</evidence>
<dbReference type="RefSeq" id="WP_073359732.1">
    <property type="nucleotide sequence ID" value="NZ_FNTL01000005.1"/>
</dbReference>
<organism evidence="2 3">
    <name type="scientific">Rhodococcus jostii</name>
    <dbReference type="NCBI Taxonomy" id="132919"/>
    <lineage>
        <taxon>Bacteria</taxon>
        <taxon>Bacillati</taxon>
        <taxon>Actinomycetota</taxon>
        <taxon>Actinomycetes</taxon>
        <taxon>Mycobacteriales</taxon>
        <taxon>Nocardiaceae</taxon>
        <taxon>Rhodococcus</taxon>
    </lineage>
</organism>
<keyword evidence="1" id="KW-1133">Transmembrane helix</keyword>
<gene>
    <name evidence="2" type="ORF">SAMN04490220_8882</name>
</gene>
<sequence length="68" mass="6882">MGILRGLLGVVLGILSAVLGTVLGILAGVLWLVGAVLCATVILLPLGIPVVKLATRLFSLAGQLMHVP</sequence>
<proteinExistence type="predicted"/>
<accession>A0A1H5MDK4</accession>
<evidence type="ECO:0000313" key="3">
    <source>
        <dbReference type="Proteomes" id="UP000183407"/>
    </source>
</evidence>
<name>A0A1H5MDK4_RHOJO</name>
<dbReference type="AlphaFoldDB" id="A0A1H5MDK4"/>
<dbReference type="Proteomes" id="UP000183407">
    <property type="component" value="Unassembled WGS sequence"/>
</dbReference>
<evidence type="ECO:0000313" key="2">
    <source>
        <dbReference type="EMBL" id="SEE87375.1"/>
    </source>
</evidence>
<protein>
    <submittedName>
        <fullName evidence="2">Uncharacterized protein</fullName>
    </submittedName>
</protein>
<keyword evidence="1" id="KW-0472">Membrane</keyword>
<dbReference type="EMBL" id="FNTL01000005">
    <property type="protein sequence ID" value="SEE87375.1"/>
    <property type="molecule type" value="Genomic_DNA"/>
</dbReference>
<feature type="transmembrane region" description="Helical" evidence="1">
    <location>
        <begin position="32"/>
        <end position="51"/>
    </location>
</feature>
<keyword evidence="1" id="KW-0812">Transmembrane</keyword>